<proteinExistence type="predicted"/>
<sequence>MALSVAMCTYNGSRFIKDQLNSIIEQSRPVNEIIICDDCSTDNTIEIINDYIIKYPGLIQLYQNKENLRSTKNFENAISHCTGDYIFLADQDDIWDFYKVEKIITKFEANESLEGIFTNGNLIDDDGEIFPNTNMWNTFYFFEKNLDKPVDLLCLLKHHANMVTGATLCIKKSIRDIILPFPDLTKKKFFHDEWIALILASRNSLDYINENLISYRIHTSQQIGIGRKKLDDVIVPHPHLIYTLQITNQYLPNSFTQCRRISRIYYNCYKKFNTLAIFYKDKKSPVDFNAIAQENLKLYNKAEKKLRENSWYRYKLRKVSKFLFRKKKVL</sequence>
<dbReference type="EMBL" id="AP025183">
    <property type="protein sequence ID" value="BDB53527.1"/>
    <property type="molecule type" value="Genomic_DNA"/>
</dbReference>
<evidence type="ECO:0000313" key="3">
    <source>
        <dbReference type="Proteomes" id="UP001319865"/>
    </source>
</evidence>
<gene>
    <name evidence="2" type="ORF">GENT11_18390</name>
</gene>
<protein>
    <recommendedName>
        <fullName evidence="1">Glycosyltransferase 2-like domain-containing protein</fullName>
    </recommendedName>
</protein>
<dbReference type="InterPro" id="IPR029044">
    <property type="entry name" value="Nucleotide-diphossugar_trans"/>
</dbReference>
<dbReference type="Gene3D" id="3.90.550.10">
    <property type="entry name" value="Spore Coat Polysaccharide Biosynthesis Protein SpsA, Chain A"/>
    <property type="match status" value="1"/>
</dbReference>
<dbReference type="SUPFAM" id="SSF53448">
    <property type="entry name" value="Nucleotide-diphospho-sugar transferases"/>
    <property type="match status" value="1"/>
</dbReference>
<accession>A0ABN6KYV7</accession>
<dbReference type="PANTHER" id="PTHR22916:SF3">
    <property type="entry name" value="UDP-GLCNAC:BETAGAL BETA-1,3-N-ACETYLGLUCOSAMINYLTRANSFERASE-LIKE PROTEIN 1"/>
    <property type="match status" value="1"/>
</dbReference>
<dbReference type="PANTHER" id="PTHR22916">
    <property type="entry name" value="GLYCOSYLTRANSFERASE"/>
    <property type="match status" value="1"/>
</dbReference>
<name>A0ABN6KYV7_9FLAO</name>
<organism evidence="2 3">
    <name type="scientific">Flavobacterium ammonificans</name>
    <dbReference type="NCBI Taxonomy" id="1751056"/>
    <lineage>
        <taxon>Bacteria</taxon>
        <taxon>Pseudomonadati</taxon>
        <taxon>Bacteroidota</taxon>
        <taxon>Flavobacteriia</taxon>
        <taxon>Flavobacteriales</taxon>
        <taxon>Flavobacteriaceae</taxon>
        <taxon>Flavobacterium</taxon>
    </lineage>
</organism>
<evidence type="ECO:0000313" key="2">
    <source>
        <dbReference type="EMBL" id="BDB53527.1"/>
    </source>
</evidence>
<dbReference type="RefSeq" id="WP_229329790.1">
    <property type="nucleotide sequence ID" value="NZ_AP025183.1"/>
</dbReference>
<evidence type="ECO:0000259" key="1">
    <source>
        <dbReference type="Pfam" id="PF00535"/>
    </source>
</evidence>
<dbReference type="Proteomes" id="UP001319865">
    <property type="component" value="Chromosome"/>
</dbReference>
<dbReference type="InterPro" id="IPR001173">
    <property type="entry name" value="Glyco_trans_2-like"/>
</dbReference>
<reference evidence="2 3" key="1">
    <citation type="journal article" date="2022" name="Int. J. Syst. Evol. Microbiol.">
        <title>Flavobacterium ammonificans sp. nov. and Flavobacterium ammoniigenes sp. nov., ammonifying bacteria isolated from surface river water.</title>
        <authorList>
            <person name="Watanabe K."/>
            <person name="Kitamura T."/>
            <person name="Ogata Y."/>
            <person name="Shindo C."/>
            <person name="Suda W."/>
        </authorList>
    </citation>
    <scope>NUCLEOTIDE SEQUENCE [LARGE SCALE GENOMIC DNA]</scope>
    <source>
        <strain evidence="2 3">GENT11</strain>
    </source>
</reference>
<reference evidence="2 3" key="2">
    <citation type="journal article" date="2022" name="Microorganisms">
        <title>Complete Genome Sequences of Two Flavobacterium ammonificans Strains and a Flavobacterium ammoniigenes Strain of Ammonifying Bacterioplankton Isolated from Surface River Water.</title>
        <authorList>
            <person name="Suda W."/>
            <person name="Ogata Y."/>
            <person name="Shindo C."/>
            <person name="Watanabe K."/>
        </authorList>
    </citation>
    <scope>NUCLEOTIDE SEQUENCE [LARGE SCALE GENOMIC DNA]</scope>
    <source>
        <strain evidence="2 3">GENT11</strain>
    </source>
</reference>
<dbReference type="Pfam" id="PF00535">
    <property type="entry name" value="Glycos_transf_2"/>
    <property type="match status" value="1"/>
</dbReference>
<keyword evidence="3" id="KW-1185">Reference proteome</keyword>
<dbReference type="CDD" id="cd04196">
    <property type="entry name" value="GT_2_like_d"/>
    <property type="match status" value="1"/>
</dbReference>
<feature type="domain" description="Glycosyltransferase 2-like" evidence="1">
    <location>
        <begin position="4"/>
        <end position="134"/>
    </location>
</feature>